<dbReference type="EMBL" id="MLJW01000983">
    <property type="protein sequence ID" value="OIQ80994.1"/>
    <property type="molecule type" value="Genomic_DNA"/>
</dbReference>
<evidence type="ECO:0000256" key="1">
    <source>
        <dbReference type="SAM" id="MobiDB-lite"/>
    </source>
</evidence>
<dbReference type="AlphaFoldDB" id="A0A1J5QCS4"/>
<comment type="caution">
    <text evidence="2">The sequence shown here is derived from an EMBL/GenBank/DDBJ whole genome shotgun (WGS) entry which is preliminary data.</text>
</comment>
<accession>A0A1J5QCS4</accession>
<proteinExistence type="predicted"/>
<feature type="compositionally biased region" description="Polar residues" evidence="1">
    <location>
        <begin position="1"/>
        <end position="10"/>
    </location>
</feature>
<reference evidence="2" key="1">
    <citation type="submission" date="2016-10" db="EMBL/GenBank/DDBJ databases">
        <title>Sequence of Gallionella enrichment culture.</title>
        <authorList>
            <person name="Poehlein A."/>
            <person name="Muehling M."/>
            <person name="Daniel R."/>
        </authorList>
    </citation>
    <scope>NUCLEOTIDE SEQUENCE</scope>
</reference>
<feature type="region of interest" description="Disordered" evidence="1">
    <location>
        <begin position="1"/>
        <end position="20"/>
    </location>
</feature>
<sequence>MKMTATNQEATRAMATTEKMEKVYSPAPDFASPTGMKPAAVTSVPVSMGNAVEV</sequence>
<gene>
    <name evidence="2" type="ORF">GALL_372360</name>
</gene>
<evidence type="ECO:0000313" key="2">
    <source>
        <dbReference type="EMBL" id="OIQ80994.1"/>
    </source>
</evidence>
<protein>
    <submittedName>
        <fullName evidence="2">Uncharacterized protein</fullName>
    </submittedName>
</protein>
<name>A0A1J5QCS4_9ZZZZ</name>
<organism evidence="2">
    <name type="scientific">mine drainage metagenome</name>
    <dbReference type="NCBI Taxonomy" id="410659"/>
    <lineage>
        <taxon>unclassified sequences</taxon>
        <taxon>metagenomes</taxon>
        <taxon>ecological metagenomes</taxon>
    </lineage>
</organism>